<proteinExistence type="inferred from homology"/>
<dbReference type="InterPro" id="IPR036286">
    <property type="entry name" value="LexA/Signal_pep-like_sf"/>
</dbReference>
<evidence type="ECO:0000256" key="2">
    <source>
        <dbReference type="ARBA" id="ARBA00022763"/>
    </source>
</evidence>
<dbReference type="PANTHER" id="PTHR33516:SF2">
    <property type="entry name" value="LEXA REPRESSOR-RELATED"/>
    <property type="match status" value="1"/>
</dbReference>
<comment type="similarity">
    <text evidence="1 7">Belongs to the peptidase S24 family.</text>
</comment>
<keyword evidence="3 7" id="KW-0378">Hydrolase</keyword>
<dbReference type="InterPro" id="IPR050077">
    <property type="entry name" value="LexA_repressor"/>
</dbReference>
<evidence type="ECO:0000256" key="1">
    <source>
        <dbReference type="ARBA" id="ARBA00007484"/>
    </source>
</evidence>
<gene>
    <name evidence="10" type="ORF">CRD60_02760</name>
</gene>
<evidence type="ECO:0000313" key="10">
    <source>
        <dbReference type="EMBL" id="RBP98275.1"/>
    </source>
</evidence>
<dbReference type="Gene3D" id="2.10.109.10">
    <property type="entry name" value="Umud Fragment, subunit A"/>
    <property type="match status" value="1"/>
</dbReference>
<evidence type="ECO:0000313" key="11">
    <source>
        <dbReference type="Proteomes" id="UP000252530"/>
    </source>
</evidence>
<dbReference type="GO" id="GO:0016787">
    <property type="term" value="F:hydrolase activity"/>
    <property type="evidence" value="ECO:0007669"/>
    <property type="project" value="UniProtKB-KW"/>
</dbReference>
<dbReference type="CDD" id="cd06529">
    <property type="entry name" value="S24_LexA-like"/>
    <property type="match status" value="1"/>
</dbReference>
<dbReference type="Proteomes" id="UP000252530">
    <property type="component" value="Unassembled WGS sequence"/>
</dbReference>
<dbReference type="PRINTS" id="PR00726">
    <property type="entry name" value="LEXASERPTASE"/>
</dbReference>
<dbReference type="AlphaFoldDB" id="A0A366K962"/>
<evidence type="ECO:0000256" key="3">
    <source>
        <dbReference type="ARBA" id="ARBA00022801"/>
    </source>
</evidence>
<feature type="compositionally biased region" description="Basic and acidic residues" evidence="8">
    <location>
        <begin position="161"/>
        <end position="170"/>
    </location>
</feature>
<evidence type="ECO:0000256" key="4">
    <source>
        <dbReference type="ARBA" id="ARBA00022813"/>
    </source>
</evidence>
<dbReference type="GO" id="GO:0006355">
    <property type="term" value="P:regulation of DNA-templated transcription"/>
    <property type="evidence" value="ECO:0007669"/>
    <property type="project" value="InterPro"/>
</dbReference>
<keyword evidence="6" id="KW-0742">SOS response</keyword>
<dbReference type="PANTHER" id="PTHR33516">
    <property type="entry name" value="LEXA REPRESSOR"/>
    <property type="match status" value="1"/>
</dbReference>
<organism evidence="10 11">
    <name type="scientific">Bifidobacterium aemilianum</name>
    <dbReference type="NCBI Taxonomy" id="2493120"/>
    <lineage>
        <taxon>Bacteria</taxon>
        <taxon>Bacillati</taxon>
        <taxon>Actinomycetota</taxon>
        <taxon>Actinomycetes</taxon>
        <taxon>Bifidobacteriales</taxon>
        <taxon>Bifidobacteriaceae</taxon>
        <taxon>Bifidobacterium</taxon>
    </lineage>
</organism>
<dbReference type="EMBL" id="PDCG01000002">
    <property type="protein sequence ID" value="RBP98275.1"/>
    <property type="molecule type" value="Genomic_DNA"/>
</dbReference>
<keyword evidence="2" id="KW-0227">DNA damage</keyword>
<comment type="caution">
    <text evidence="10">The sequence shown here is derived from an EMBL/GenBank/DDBJ whole genome shotgun (WGS) entry which is preliminary data.</text>
</comment>
<accession>A0A366K962</accession>
<name>A0A366K962_9BIFI</name>
<feature type="compositionally biased region" description="Polar residues" evidence="8">
    <location>
        <begin position="142"/>
        <end position="158"/>
    </location>
</feature>
<sequence>MPVPLSLEAVHAGFPSVAQDYFAGDFSFDQNVISNPDTTFIVTVAGDSMEGAGIWDGDLLVVDRSLTPQEGDVVVAVLDGELTVKRLLMSHGKPVLHPENPAYPDFISSDAQSLMIWGVVTGNFHRQSRSHRKDRPLPGISRSISPQTTGQGEESTAAQKPRHEGSRPERWASYPQRGHSW</sequence>
<evidence type="ECO:0000256" key="6">
    <source>
        <dbReference type="ARBA" id="ARBA00023236"/>
    </source>
</evidence>
<reference evidence="10 11" key="1">
    <citation type="submission" date="2017-10" db="EMBL/GenBank/DDBJ databases">
        <title>Bifidobacterium xylocopum sp. nov. and Bifidobacterium aemilianum sp. nov., from the carpenter bee (Xylocopa violacea) digestive tract.</title>
        <authorList>
            <person name="Alberoni D."/>
            <person name="Baffoni L."/>
            <person name="Di Gioia D."/>
            <person name="Gaggia F."/>
            <person name="Biavati B."/>
        </authorList>
    </citation>
    <scope>NUCLEOTIDE SEQUENCE [LARGE SCALE GENOMIC DNA]</scope>
    <source>
        <strain evidence="10 11">XV10</strain>
    </source>
</reference>
<dbReference type="GO" id="GO:0003677">
    <property type="term" value="F:DNA binding"/>
    <property type="evidence" value="ECO:0007669"/>
    <property type="project" value="InterPro"/>
</dbReference>
<dbReference type="OrthoDB" id="9787787at2"/>
<evidence type="ECO:0000259" key="9">
    <source>
        <dbReference type="Pfam" id="PF00717"/>
    </source>
</evidence>
<keyword evidence="5" id="KW-0234">DNA repair</keyword>
<evidence type="ECO:0000256" key="5">
    <source>
        <dbReference type="ARBA" id="ARBA00023204"/>
    </source>
</evidence>
<dbReference type="InterPro" id="IPR039418">
    <property type="entry name" value="LexA-like"/>
</dbReference>
<feature type="region of interest" description="Disordered" evidence="8">
    <location>
        <begin position="127"/>
        <end position="181"/>
    </location>
</feature>
<evidence type="ECO:0000256" key="8">
    <source>
        <dbReference type="SAM" id="MobiDB-lite"/>
    </source>
</evidence>
<feature type="domain" description="Peptidase S24/S26A/S26B/S26C" evidence="9">
    <location>
        <begin position="8"/>
        <end position="120"/>
    </location>
</feature>
<dbReference type="InterPro" id="IPR006197">
    <property type="entry name" value="Peptidase_S24_LexA"/>
</dbReference>
<protein>
    <submittedName>
        <fullName evidence="10">Peptidase S24</fullName>
    </submittedName>
</protein>
<keyword evidence="11" id="KW-1185">Reference proteome</keyword>
<dbReference type="GO" id="GO:0006281">
    <property type="term" value="P:DNA repair"/>
    <property type="evidence" value="ECO:0007669"/>
    <property type="project" value="UniProtKB-KW"/>
</dbReference>
<dbReference type="GO" id="GO:0009432">
    <property type="term" value="P:SOS response"/>
    <property type="evidence" value="ECO:0007669"/>
    <property type="project" value="UniProtKB-KW"/>
</dbReference>
<dbReference type="SUPFAM" id="SSF51306">
    <property type="entry name" value="LexA/Signal peptidase"/>
    <property type="match status" value="1"/>
</dbReference>
<dbReference type="Pfam" id="PF00717">
    <property type="entry name" value="Peptidase_S24"/>
    <property type="match status" value="1"/>
</dbReference>
<dbReference type="NCBIfam" id="NF007621">
    <property type="entry name" value="PRK10276.1"/>
    <property type="match status" value="1"/>
</dbReference>
<dbReference type="InterPro" id="IPR015927">
    <property type="entry name" value="Peptidase_S24_S26A/B/C"/>
</dbReference>
<keyword evidence="4 7" id="KW-0068">Autocatalytic cleavage</keyword>
<evidence type="ECO:0000256" key="7">
    <source>
        <dbReference type="RuleBase" id="RU003991"/>
    </source>
</evidence>